<dbReference type="InterPro" id="IPR050863">
    <property type="entry name" value="CenT-Element_Derived"/>
</dbReference>
<dbReference type="OrthoDB" id="4327074at2759"/>
<dbReference type="InterPro" id="IPR004875">
    <property type="entry name" value="DDE_SF_endonuclease_dom"/>
</dbReference>
<evidence type="ECO:0000313" key="5">
    <source>
        <dbReference type="Proteomes" id="UP000708208"/>
    </source>
</evidence>
<feature type="region of interest" description="Disordered" evidence="2">
    <location>
        <begin position="573"/>
        <end position="692"/>
    </location>
</feature>
<proteinExistence type="predicted"/>
<feature type="compositionally biased region" description="Basic and acidic residues" evidence="2">
    <location>
        <begin position="636"/>
        <end position="651"/>
    </location>
</feature>
<dbReference type="Proteomes" id="UP000708208">
    <property type="component" value="Unassembled WGS sequence"/>
</dbReference>
<dbReference type="PROSITE" id="PS51253">
    <property type="entry name" value="HTH_CENPB"/>
    <property type="match status" value="1"/>
</dbReference>
<dbReference type="Pfam" id="PF03221">
    <property type="entry name" value="HTH_Tnp_Tc5"/>
    <property type="match status" value="1"/>
</dbReference>
<organism evidence="4 5">
    <name type="scientific">Allacma fusca</name>
    <dbReference type="NCBI Taxonomy" id="39272"/>
    <lineage>
        <taxon>Eukaryota</taxon>
        <taxon>Metazoa</taxon>
        <taxon>Ecdysozoa</taxon>
        <taxon>Arthropoda</taxon>
        <taxon>Hexapoda</taxon>
        <taxon>Collembola</taxon>
        <taxon>Symphypleona</taxon>
        <taxon>Sminthuridae</taxon>
        <taxon>Allacma</taxon>
    </lineage>
</organism>
<dbReference type="InterPro" id="IPR006600">
    <property type="entry name" value="HTH_CenpB_DNA-bd_dom"/>
</dbReference>
<feature type="compositionally biased region" description="Polar residues" evidence="2">
    <location>
        <begin position="602"/>
        <end position="615"/>
    </location>
</feature>
<feature type="compositionally biased region" description="Low complexity" evidence="2">
    <location>
        <begin position="626"/>
        <end position="635"/>
    </location>
</feature>
<feature type="compositionally biased region" description="Acidic residues" evidence="2">
    <location>
        <begin position="669"/>
        <end position="683"/>
    </location>
</feature>
<evidence type="ECO:0000313" key="4">
    <source>
        <dbReference type="EMBL" id="CAG7693750.1"/>
    </source>
</evidence>
<evidence type="ECO:0000259" key="3">
    <source>
        <dbReference type="PROSITE" id="PS51253"/>
    </source>
</evidence>
<name>A0A8J2JAK9_9HEXA</name>
<evidence type="ECO:0000256" key="2">
    <source>
        <dbReference type="SAM" id="MobiDB-lite"/>
    </source>
</evidence>
<dbReference type="PANTHER" id="PTHR19303">
    <property type="entry name" value="TRANSPOSON"/>
    <property type="match status" value="1"/>
</dbReference>
<feature type="domain" description="HTH CENPB-type" evidence="3">
    <location>
        <begin position="16"/>
        <end position="91"/>
    </location>
</feature>
<comment type="caution">
    <text evidence="4">The sequence shown here is derived from an EMBL/GenBank/DDBJ whole genome shotgun (WGS) entry which is preliminary data.</text>
</comment>
<evidence type="ECO:0000256" key="1">
    <source>
        <dbReference type="ARBA" id="ARBA00023125"/>
    </source>
</evidence>
<reference evidence="4" key="1">
    <citation type="submission" date="2021-06" db="EMBL/GenBank/DDBJ databases">
        <authorList>
            <person name="Hodson N. C."/>
            <person name="Mongue J. A."/>
            <person name="Jaron S. K."/>
        </authorList>
    </citation>
    <scope>NUCLEOTIDE SEQUENCE</scope>
</reference>
<feature type="region of interest" description="Disordered" evidence="2">
    <location>
        <begin position="362"/>
        <end position="388"/>
    </location>
</feature>
<dbReference type="EMBL" id="CAJVCH010022906">
    <property type="protein sequence ID" value="CAG7693750.1"/>
    <property type="molecule type" value="Genomic_DNA"/>
</dbReference>
<dbReference type="GO" id="GO:0005634">
    <property type="term" value="C:nucleus"/>
    <property type="evidence" value="ECO:0007669"/>
    <property type="project" value="TreeGrafter"/>
</dbReference>
<gene>
    <name evidence="4" type="ORF">AFUS01_LOCUS3779</name>
</gene>
<feature type="region of interest" description="Disordered" evidence="2">
    <location>
        <begin position="767"/>
        <end position="791"/>
    </location>
</feature>
<keyword evidence="5" id="KW-1185">Reference proteome</keyword>
<accession>A0A8J2JAK9</accession>
<sequence length="804" mass="89980">MFQKYLKHPSSITAICTQGRNPVFNKEQEEELVSYLISLANRFYGMTRQGIGELAFRIAERNGIIHPFQNGTAGEDWIYGFLRRHQNLSLRTGTPLSIARIARFTRPAVYRFFNILEEIILAKGFNEHTIFNVDETGVTLVPSRSPKRIAQRGCRNVSVLVAAERGSLCTIICCVSANGRYIPPLFTFPQSCGNVDMAKAPKDSTFRRTSRGWSTTANFLSWLKFFRRHACASEQTPVLLVLDNHSSHISYDVVQYCHSHFIELLSLPPHSTHKMQPLDIGFFSPLKENYKQELTRWYFNHMGQKPVITDIPEILCPGFNAAAKRSSAINSFRKTGIWVIDAETGVGWPNRNAFDDYFDAQEGDSAQAESGHPDEPPAPPDDPDSQDIQAYNSKDVELEIQRSNADTYPESGNVDTLVYATQPSNETPAVSSTPTSFTNLLHTSNETRSITSNAKSPWRPWQTHTEDPIHSSSISQFPSTLIPAIDTSVPHLTPLINVVPSTFNFLNLDYTAFSQYLPQFHGYESRLCLTASSVLQEASNYEDPANHLGTEPPDLHTDQSGGSRVVITNAHSVPSELHTDQSGGCGVVNFNARNEPPELHTDQSGGSRLLATSSRVGPLDLQTDQSSGSGVVAVSDSRERNRSSSDKDAPVRRRKRFRKSSSQINSESSSDEETELELIEIPDEQNTPNSQFLTGVNENISDNEIINAVVITDKLKKTTNKSFKITPTHLEKECQLSEIQVNSRKQRKQLQSQHLTSEDNLRALRAAEKKKRTTSSDSEERRNTRSFIKGRKITLRSGKKLDFN</sequence>
<protein>
    <recommendedName>
        <fullName evidence="3">HTH CENPB-type domain-containing protein</fullName>
    </recommendedName>
</protein>
<dbReference type="PANTHER" id="PTHR19303:SF74">
    <property type="entry name" value="POGO TRANSPOSABLE ELEMENT WITH KRAB DOMAIN"/>
    <property type="match status" value="1"/>
</dbReference>
<keyword evidence="1" id="KW-0238">DNA-binding</keyword>
<dbReference type="GO" id="GO:0003677">
    <property type="term" value="F:DNA binding"/>
    <property type="evidence" value="ECO:0007669"/>
    <property type="project" value="UniProtKB-KW"/>
</dbReference>
<dbReference type="AlphaFoldDB" id="A0A8J2JAK9"/>
<dbReference type="Pfam" id="PF03184">
    <property type="entry name" value="DDE_1"/>
    <property type="match status" value="1"/>
</dbReference>